<feature type="coiled-coil region" evidence="2">
    <location>
        <begin position="59"/>
        <end position="90"/>
    </location>
</feature>
<comment type="caution">
    <text evidence="3">The sequence shown here is derived from an EMBL/GenBank/DDBJ whole genome shotgun (WGS) entry which is preliminary data.</text>
</comment>
<comment type="similarity">
    <text evidence="1">Belongs to the transposase 8 family.</text>
</comment>
<proteinExistence type="inferred from homology"/>
<evidence type="ECO:0000313" key="3">
    <source>
        <dbReference type="EMBL" id="MFA0791775.1"/>
    </source>
</evidence>
<accession>A0ABV4NQX0</accession>
<protein>
    <submittedName>
        <fullName evidence="3">Transposase</fullName>
    </submittedName>
</protein>
<keyword evidence="4" id="KW-1185">Reference proteome</keyword>
<dbReference type="Proteomes" id="UP001569414">
    <property type="component" value="Unassembled WGS sequence"/>
</dbReference>
<reference evidence="3 4" key="1">
    <citation type="submission" date="2024-08" db="EMBL/GenBank/DDBJ databases">
        <authorList>
            <person name="Ishaq N."/>
        </authorList>
    </citation>
    <scope>NUCLEOTIDE SEQUENCE [LARGE SCALE GENOMIC DNA]</scope>
    <source>
        <strain evidence="3 4">JCM 30400</strain>
    </source>
</reference>
<evidence type="ECO:0000313" key="4">
    <source>
        <dbReference type="Proteomes" id="UP001569414"/>
    </source>
</evidence>
<dbReference type="EMBL" id="JBGMEL010000014">
    <property type="protein sequence ID" value="MFA0791775.1"/>
    <property type="molecule type" value="Genomic_DNA"/>
</dbReference>
<sequence>MTRSSKSTKTTRKKYSEEYRKDALALAVKVGVSVAAKQLGLHPSQIYGWRSKAKLHQSRGDAERELATENARLKRQLAEQAEELAILKKAAAYFAKSLK</sequence>
<dbReference type="InterPro" id="IPR002514">
    <property type="entry name" value="Transposase_8"/>
</dbReference>
<gene>
    <name evidence="3" type="ORF">ACCI51_14575</name>
</gene>
<dbReference type="Pfam" id="PF01527">
    <property type="entry name" value="HTH_Tnp_1"/>
    <property type="match status" value="1"/>
</dbReference>
<dbReference type="SUPFAM" id="SSF46689">
    <property type="entry name" value="Homeodomain-like"/>
    <property type="match status" value="1"/>
</dbReference>
<dbReference type="InterPro" id="IPR009057">
    <property type="entry name" value="Homeodomain-like_sf"/>
</dbReference>
<keyword evidence="2" id="KW-0175">Coiled coil</keyword>
<dbReference type="RefSeq" id="WP_371844261.1">
    <property type="nucleotide sequence ID" value="NZ_JBGMEL010000014.1"/>
</dbReference>
<name>A0ABV4NQX0_9GAMM</name>
<organism evidence="3 4">
    <name type="scientific">Microbulbifer echini</name>
    <dbReference type="NCBI Taxonomy" id="1529067"/>
    <lineage>
        <taxon>Bacteria</taxon>
        <taxon>Pseudomonadati</taxon>
        <taxon>Pseudomonadota</taxon>
        <taxon>Gammaproteobacteria</taxon>
        <taxon>Cellvibrionales</taxon>
        <taxon>Microbulbiferaceae</taxon>
        <taxon>Microbulbifer</taxon>
    </lineage>
</organism>
<evidence type="ECO:0000256" key="1">
    <source>
        <dbReference type="ARBA" id="ARBA00009964"/>
    </source>
</evidence>
<evidence type="ECO:0000256" key="2">
    <source>
        <dbReference type="SAM" id="Coils"/>
    </source>
</evidence>